<sequence>MKLCARIALIGEHSQSISIARRYFVVNGFDGALTMLGIIVGFYHSNPGPPNAAALTIIVSACLGAAIALGASGLSSAYISESAEQKSELQELEAAMVDDLDGSSHGLAARWGPWLVALVNGLAPLLISLFILLPLLLPEAFSLLRANVLETAIVLGLGAIFLLGVFLGRISGHFWLFSGLRTLVIAIATSGVIILCTPN</sequence>
<reference evidence="6" key="1">
    <citation type="submission" date="2020-05" db="EMBL/GenBank/DDBJ databases">
        <title>Sulfur intermediates as new biogeochemical hubs in an aquatic model microbial ecosystem.</title>
        <authorList>
            <person name="Vigneron A."/>
        </authorList>
    </citation>
    <scope>NUCLEOTIDE SEQUENCE</scope>
    <source>
        <strain evidence="6">Bin.250</strain>
    </source>
</reference>
<keyword evidence="4 5" id="KW-0472">Membrane</keyword>
<dbReference type="GO" id="GO:0005384">
    <property type="term" value="F:manganese ion transmembrane transporter activity"/>
    <property type="evidence" value="ECO:0007669"/>
    <property type="project" value="InterPro"/>
</dbReference>
<feature type="transmembrane region" description="Helical" evidence="5">
    <location>
        <begin position="24"/>
        <end position="43"/>
    </location>
</feature>
<dbReference type="AlphaFoldDB" id="A0A972VXB7"/>
<dbReference type="GO" id="GO:0030026">
    <property type="term" value="P:intracellular manganese ion homeostasis"/>
    <property type="evidence" value="ECO:0007669"/>
    <property type="project" value="InterPro"/>
</dbReference>
<feature type="transmembrane region" description="Helical" evidence="5">
    <location>
        <begin position="114"/>
        <end position="136"/>
    </location>
</feature>
<evidence type="ECO:0000256" key="3">
    <source>
        <dbReference type="ARBA" id="ARBA00022989"/>
    </source>
</evidence>
<feature type="transmembrane region" description="Helical" evidence="5">
    <location>
        <begin position="174"/>
        <end position="196"/>
    </location>
</feature>
<evidence type="ECO:0000256" key="5">
    <source>
        <dbReference type="SAM" id="Phobius"/>
    </source>
</evidence>
<dbReference type="InterPro" id="IPR008217">
    <property type="entry name" value="Ccc1_fam"/>
</dbReference>
<keyword evidence="2 5" id="KW-0812">Transmembrane</keyword>
<comment type="caution">
    <text evidence="6">The sequence shown here is derived from an EMBL/GenBank/DDBJ whole genome shotgun (WGS) entry which is preliminary data.</text>
</comment>
<dbReference type="GO" id="GO:0012505">
    <property type="term" value="C:endomembrane system"/>
    <property type="evidence" value="ECO:0007669"/>
    <property type="project" value="UniProtKB-SubCell"/>
</dbReference>
<organism evidence="6 7">
    <name type="scientific">SAR86 cluster bacterium</name>
    <dbReference type="NCBI Taxonomy" id="2030880"/>
    <lineage>
        <taxon>Bacteria</taxon>
        <taxon>Pseudomonadati</taxon>
        <taxon>Pseudomonadota</taxon>
        <taxon>Gammaproteobacteria</taxon>
        <taxon>SAR86 cluster</taxon>
    </lineage>
</organism>
<evidence type="ECO:0000313" key="6">
    <source>
        <dbReference type="EMBL" id="NQV66005.1"/>
    </source>
</evidence>
<evidence type="ECO:0008006" key="8">
    <source>
        <dbReference type="Google" id="ProtNLM"/>
    </source>
</evidence>
<name>A0A972VXB7_9GAMM</name>
<accession>A0A972VXB7</accession>
<comment type="subcellular location">
    <subcellularLocation>
        <location evidence="1">Endomembrane system</location>
        <topology evidence="1">Multi-pass membrane protein</topology>
    </subcellularLocation>
</comment>
<protein>
    <recommendedName>
        <fullName evidence="8">VIT family protein</fullName>
    </recommendedName>
</protein>
<feature type="transmembrane region" description="Helical" evidence="5">
    <location>
        <begin position="55"/>
        <end position="79"/>
    </location>
</feature>
<proteinExistence type="predicted"/>
<dbReference type="EMBL" id="JABMOJ010000442">
    <property type="protein sequence ID" value="NQV66005.1"/>
    <property type="molecule type" value="Genomic_DNA"/>
</dbReference>
<gene>
    <name evidence="6" type="ORF">HQ497_11640</name>
</gene>
<evidence type="ECO:0000256" key="1">
    <source>
        <dbReference type="ARBA" id="ARBA00004127"/>
    </source>
</evidence>
<evidence type="ECO:0000256" key="4">
    <source>
        <dbReference type="ARBA" id="ARBA00023136"/>
    </source>
</evidence>
<evidence type="ECO:0000313" key="7">
    <source>
        <dbReference type="Proteomes" id="UP000754644"/>
    </source>
</evidence>
<feature type="transmembrane region" description="Helical" evidence="5">
    <location>
        <begin position="148"/>
        <end position="168"/>
    </location>
</feature>
<keyword evidence="3 5" id="KW-1133">Transmembrane helix</keyword>
<dbReference type="Proteomes" id="UP000754644">
    <property type="component" value="Unassembled WGS sequence"/>
</dbReference>
<evidence type="ECO:0000256" key="2">
    <source>
        <dbReference type="ARBA" id="ARBA00022692"/>
    </source>
</evidence>
<dbReference type="Pfam" id="PF01988">
    <property type="entry name" value="VIT1"/>
    <property type="match status" value="1"/>
</dbReference>